<dbReference type="RefSeq" id="WP_093329502.1">
    <property type="nucleotide sequence ID" value="NZ_AP027363.1"/>
</dbReference>
<dbReference type="Proteomes" id="UP000199308">
    <property type="component" value="Unassembled WGS sequence"/>
</dbReference>
<keyword evidence="1" id="KW-0472">Membrane</keyword>
<evidence type="ECO:0000313" key="2">
    <source>
        <dbReference type="EMBL" id="SET46275.1"/>
    </source>
</evidence>
<accession>A0A1I0ELE4</accession>
<evidence type="ECO:0000256" key="1">
    <source>
        <dbReference type="SAM" id="Phobius"/>
    </source>
</evidence>
<dbReference type="STRING" id="349064.SAMN05660429_01849"/>
<feature type="transmembrane region" description="Helical" evidence="1">
    <location>
        <begin position="88"/>
        <end position="108"/>
    </location>
</feature>
<dbReference type="Gene3D" id="1.10.10.10">
    <property type="entry name" value="Winged helix-like DNA-binding domain superfamily/Winged helix DNA-binding domain"/>
    <property type="match status" value="1"/>
</dbReference>
<proteinExistence type="predicted"/>
<keyword evidence="3" id="KW-1185">Reference proteome</keyword>
<sequence>MFHGETELKQEDAIKILKLAQQKDLPEHLDSNSELDLDCVKDLIDYGFLQAIDISSKSGVGFMEPRITLSGVEYLESHTKQSKWYHSFPNRIAVLSLFVAIIGLWFGLK</sequence>
<organism evidence="2 3">
    <name type="scientific">Thalassotalea agarivorans</name>
    <name type="common">Thalassomonas agarivorans</name>
    <dbReference type="NCBI Taxonomy" id="349064"/>
    <lineage>
        <taxon>Bacteria</taxon>
        <taxon>Pseudomonadati</taxon>
        <taxon>Pseudomonadota</taxon>
        <taxon>Gammaproteobacteria</taxon>
        <taxon>Alteromonadales</taxon>
        <taxon>Colwelliaceae</taxon>
        <taxon>Thalassotalea</taxon>
    </lineage>
</organism>
<keyword evidence="1" id="KW-0812">Transmembrane</keyword>
<dbReference type="AlphaFoldDB" id="A0A1I0ELE4"/>
<gene>
    <name evidence="2" type="ORF">SAMN05660429_01849</name>
</gene>
<reference evidence="2 3" key="1">
    <citation type="submission" date="2016-10" db="EMBL/GenBank/DDBJ databases">
        <authorList>
            <person name="de Groot N.N."/>
        </authorList>
    </citation>
    <scope>NUCLEOTIDE SEQUENCE [LARGE SCALE GENOMIC DNA]</scope>
    <source>
        <strain evidence="2 3">DSM 19706</strain>
    </source>
</reference>
<dbReference type="OrthoDB" id="7064223at2"/>
<dbReference type="EMBL" id="FOHK01000008">
    <property type="protein sequence ID" value="SET46275.1"/>
    <property type="molecule type" value="Genomic_DNA"/>
</dbReference>
<protein>
    <submittedName>
        <fullName evidence="2">Uncharacterized protein</fullName>
    </submittedName>
</protein>
<evidence type="ECO:0000313" key="3">
    <source>
        <dbReference type="Proteomes" id="UP000199308"/>
    </source>
</evidence>
<dbReference type="InterPro" id="IPR036388">
    <property type="entry name" value="WH-like_DNA-bd_sf"/>
</dbReference>
<keyword evidence="1" id="KW-1133">Transmembrane helix</keyword>
<name>A0A1I0ELE4_THASX</name>